<dbReference type="EMBL" id="KV417327">
    <property type="protein sequence ID" value="KZO91165.1"/>
    <property type="molecule type" value="Genomic_DNA"/>
</dbReference>
<evidence type="ECO:0000313" key="2">
    <source>
        <dbReference type="EMBL" id="KZO91165.1"/>
    </source>
</evidence>
<evidence type="ECO:0000313" key="3">
    <source>
        <dbReference type="Proteomes" id="UP000076738"/>
    </source>
</evidence>
<reference evidence="2 3" key="1">
    <citation type="journal article" date="2016" name="Mol. Biol. Evol.">
        <title>Comparative Genomics of Early-Diverging Mushroom-Forming Fungi Provides Insights into the Origins of Lignocellulose Decay Capabilities.</title>
        <authorList>
            <person name="Nagy L.G."/>
            <person name="Riley R."/>
            <person name="Tritt A."/>
            <person name="Adam C."/>
            <person name="Daum C."/>
            <person name="Floudas D."/>
            <person name="Sun H."/>
            <person name="Yadav J.S."/>
            <person name="Pangilinan J."/>
            <person name="Larsson K.H."/>
            <person name="Matsuura K."/>
            <person name="Barry K."/>
            <person name="Labutti K."/>
            <person name="Kuo R."/>
            <person name="Ohm R.A."/>
            <person name="Bhattacharya S.S."/>
            <person name="Shirouzu T."/>
            <person name="Yoshinaga Y."/>
            <person name="Martin F.M."/>
            <person name="Grigoriev I.V."/>
            <person name="Hibbett D.S."/>
        </authorList>
    </citation>
    <scope>NUCLEOTIDE SEQUENCE [LARGE SCALE GENOMIC DNA]</scope>
    <source>
        <strain evidence="2 3">TUFC12733</strain>
    </source>
</reference>
<feature type="coiled-coil region" evidence="1">
    <location>
        <begin position="265"/>
        <end position="299"/>
    </location>
</feature>
<dbReference type="AlphaFoldDB" id="A0A167H2N9"/>
<keyword evidence="3" id="KW-1185">Reference proteome</keyword>
<feature type="coiled-coil region" evidence="1">
    <location>
        <begin position="131"/>
        <end position="192"/>
    </location>
</feature>
<evidence type="ECO:0000256" key="1">
    <source>
        <dbReference type="SAM" id="Coils"/>
    </source>
</evidence>
<keyword evidence="1" id="KW-0175">Coiled coil</keyword>
<accession>A0A167H2N9</accession>
<name>A0A167H2N9_CALVF</name>
<organism evidence="2 3">
    <name type="scientific">Calocera viscosa (strain TUFC12733)</name>
    <dbReference type="NCBI Taxonomy" id="1330018"/>
    <lineage>
        <taxon>Eukaryota</taxon>
        <taxon>Fungi</taxon>
        <taxon>Dikarya</taxon>
        <taxon>Basidiomycota</taxon>
        <taxon>Agaricomycotina</taxon>
        <taxon>Dacrymycetes</taxon>
        <taxon>Dacrymycetales</taxon>
        <taxon>Dacrymycetaceae</taxon>
        <taxon>Calocera</taxon>
    </lineage>
</organism>
<proteinExistence type="predicted"/>
<gene>
    <name evidence="2" type="ORF">CALVIDRAFT_568438</name>
</gene>
<feature type="coiled-coil region" evidence="1">
    <location>
        <begin position="2"/>
        <end position="86"/>
    </location>
</feature>
<sequence length="345" mass="38498">MLDELEEAVFSKQDALKKQEELLKDERRTIKDEHRTLKSEAQNAKRELHRARAELSTYKKTTKAELQKLREENEDLQYDKLCLQVEMPESSPLPRQVEASALVPAVDQDGAEQADATTRYLDVVRRMDAVRSQLQTELRTANKKLLDTETRLASALQRSEQATAKETELRELAIANEQLNDVKARLRAAEAAALVSQERMAQMSKMKDDSDAATRLAEGTANELRALLASHTCDTLPVRPPLETAQEGPHVTLTHPGSSVCCESCAAAEREKSDLQSQIRDARAQLATQEETITVLRVENADLQAIIRDTRSMLSQATTDLEAEKRTHAATSALLATVMDSGRNR</sequence>
<protein>
    <submittedName>
        <fullName evidence="2">Uncharacterized protein</fullName>
    </submittedName>
</protein>
<dbReference type="Proteomes" id="UP000076738">
    <property type="component" value="Unassembled WGS sequence"/>
</dbReference>